<evidence type="ECO:0000313" key="6">
    <source>
        <dbReference type="Proteomes" id="UP001152797"/>
    </source>
</evidence>
<dbReference type="SUPFAM" id="SSF53098">
    <property type="entry name" value="Ribonuclease H-like"/>
    <property type="match status" value="1"/>
</dbReference>
<dbReference type="OrthoDB" id="428549at2759"/>
<reference evidence="3" key="1">
    <citation type="submission" date="2022-10" db="EMBL/GenBank/DDBJ databases">
        <authorList>
            <person name="Chen Y."/>
            <person name="Dougan E. K."/>
            <person name="Chan C."/>
            <person name="Rhodes N."/>
            <person name="Thang M."/>
        </authorList>
    </citation>
    <scope>NUCLEOTIDE SEQUENCE</scope>
</reference>
<evidence type="ECO:0000256" key="1">
    <source>
        <dbReference type="SAM" id="MobiDB-lite"/>
    </source>
</evidence>
<dbReference type="InterPro" id="IPR012337">
    <property type="entry name" value="RNaseH-like_sf"/>
</dbReference>
<protein>
    <submittedName>
        <fullName evidence="5">Copia protein (Gag-int-pol protein) [Cleaved into: Copia VLP protein Copia protease ]</fullName>
    </submittedName>
</protein>
<dbReference type="EMBL" id="CAMXCT010003391">
    <property type="protein sequence ID" value="CAI4004210.1"/>
    <property type="molecule type" value="Genomic_DNA"/>
</dbReference>
<dbReference type="GO" id="GO:0015074">
    <property type="term" value="P:DNA integration"/>
    <property type="evidence" value="ECO:0007669"/>
    <property type="project" value="InterPro"/>
</dbReference>
<feature type="region of interest" description="Disordered" evidence="1">
    <location>
        <begin position="2534"/>
        <end position="2556"/>
    </location>
</feature>
<evidence type="ECO:0000313" key="4">
    <source>
        <dbReference type="EMBL" id="CAL1157585.1"/>
    </source>
</evidence>
<dbReference type="Proteomes" id="UP001152797">
    <property type="component" value="Unassembled WGS sequence"/>
</dbReference>
<dbReference type="EMBL" id="CAMXCT030003391">
    <property type="protein sequence ID" value="CAL4791522.1"/>
    <property type="molecule type" value="Genomic_DNA"/>
</dbReference>
<dbReference type="InterPro" id="IPR001584">
    <property type="entry name" value="Integrase_cat-core"/>
</dbReference>
<feature type="compositionally biased region" description="Polar residues" evidence="1">
    <location>
        <begin position="1791"/>
        <end position="1800"/>
    </location>
</feature>
<feature type="compositionally biased region" description="Gly residues" evidence="1">
    <location>
        <begin position="49"/>
        <end position="61"/>
    </location>
</feature>
<feature type="region of interest" description="Disordered" evidence="1">
    <location>
        <begin position="736"/>
        <end position="794"/>
    </location>
</feature>
<name>A0A9P1GB14_9DINO</name>
<comment type="caution">
    <text evidence="3">The sequence shown here is derived from an EMBL/GenBank/DDBJ whole genome shotgun (WGS) entry which is preliminary data.</text>
</comment>
<feature type="compositionally biased region" description="Basic residues" evidence="1">
    <location>
        <begin position="1"/>
        <end position="15"/>
    </location>
</feature>
<sequence>MNMSRRQRRALKRRNPGNPKVARGHNVPRVPKEPALTASPARELLNSKGGSGKGKGYGGTGSDASSKHAGWRDAMLRDLHSMTAKNAEEKPWSIRKGPAPGLKYRGGTPPAPPQWTYNKGDLQAFQRWERKLIVWRRQIASYLPPNEAAMMLYVSLKGEAEEELEHASLDRIDSEDGVDYILETLRAPLMVKGIYLKRKFLDEFERLQRRHGESVKSFCNRYHRVERSLQSVGVDTSNMYDTEAAGSRLLDRLRLGIDAQRMILVATSQSLRYQDVKDAAEIQFPDHRPTPPVVYTRDFDKEDKPQQPRDSNKPNSNYRPPAQQGKGQQKGKPNQNSAFVKKTYVAETGENADDAKDDTQDDPAANDEPNENDEDAAEGQDDPEYQQAADDDGDDQDGDVFHELQEAANCLTVTARRLQGLTLGRKFTGGKTIKQRKQELHCSVCGEKGHWKGDPECSATADSKGNDYSRGKTYGKTSAGSSSQNKPPAKKVLHVQHGDGSRRSVTFEDESKDDTEKIYGTFFTYMVTHHIADTHQVFGNFNPKFTKVMVLDTACQKSCCSTAWLDGKKASLAEFKLRVRTTPNREPFEFGHGPTQYSHEHVQIPVCFDEVEKNMMLIGASVISTTNNIPFLASSDLMTNKLKTVLNLPCQEAFIGLLNTTVPICQIAGHLALDISKFPKMASSSQMWRQYHEMCLQPDYDPELLYFSAEGSSDQFDSRHRDSHEQGTTTSMAAELANDGSPIPTCRDVDGHHDGASSAAGPTTSKMDPTPRPVGHGTPRGPAEQSHQTMCSREDAPLWESKRKLRQVPDVREKVEVVRRRRSMDRPGILQAAATAIAFIFNSLELPGQSSTPSLGTDGNFFHGTTTSGTTWSEGLDWLEVVGRNNVAGHSNTFVNGDKTATRSQTKEFKQEEINSNRGSGGGGEPRVRMGTNRLKKGNQTWLTGHLRSTAKIYDFETKTYEALLTYAEKMATGPKIDLLEVFAGSANLTFRAPKFNLNALEPMDKTINVDLKTEEGRKFLWQVVMKFQPLLIHVAWPCRYWSLFNENMNYSHRLQELEELRNDERVLVDLGSDLMHHQHQQGRLYLGENVQRSRIWVQPSVESVAELPGNLMTQCDAGAYGAEDSQGYPIVKTHRWTTNSTAIASELSRRMTPEQKMYAKPIEGAETEPSGHYCDGLVDAILRGLQKEARIRDPARFARANKVFYAHPSNDEQLWSPILDELERRFGNTSKRPYNIATSDPIYKDIENLIPWQLERVQVTWTPSVRRFPTEFAYTHRGAVLRLSNGKILIEHEDLSQVVYPKQRYTDPMRLGIYFFGTAPQDDDEEPPPPPEVSEADAQAQQRVPGITTDIWFEGAGATLNKELQKSLARLHTNMGHPPKEELIRILAASNTLSSRVLTGIECLRCGSCLRLTVPKKPPVSSTTAIAAGQFGDRIQSDIVYIRTLNDNNIVIGMVDEFTNYTVAHTLEDRSPATVLKMMQQLWYHPLGLPHHVTVDPDTAYLGECEEWHQRHGIEYEVIPAEEHWRIGKVERRNTLMNEKSLVITHDQTAHQLRPELLRAEATTALMQITASQSVRRGLLRKTRNQQELSHLRPGQTIAFWRWQGRARQHKRGSWSLGRFLAFDPDKRSCWVQVGKTSTRIGLGQVRVAVGWETWTPSEDDIKLLRDAETNISHGLWDDQQGEPPQDEDMAIADEEIFNFRPTQERANRLPELSGEQQQPPEQNLQRDQYADGLSGIPPDRQPLDLATIPGSLAQPPPVQQQEQAGLQSPRDGEAPPQLPTHLSQQQQQTNTYIDQRTINVRVDSPTYTRYGGRSDFGSVPPTPRNRPRSRTPSRVPPAEETSLAKQRPAEAAQPSQPSQLPEIEAEPTAIAEELPILPMKRPADAMLTNLFQCDNKDLELMQPYWDGGCNLDFPHPRADNFYQAYLVSDHRAVEMNGMSNPSQPDHDSSDDELVLSNQRGMSRQELKQLDREIPWREIAGSDPDTFQKYVDSAASEYAGWLAWGGIRPLSKAEEQQVMSDPRLRRRVMKSRAAYRDKNRGVPPLKPKTRVVIIGCSDPDLRQLSRDSPTPSRVSEFVLLAVATAGANGEFGNSTSRWSMWLSDAEKAFLQGSQDDTERDGPIYMQSPRDDILNAAQAYPASLYEITGNCYGLSNAPRTWYKQVDRDLIKGKFHRHSLDRCCYYFLDADGNLSCLLIVHVDDFMAVFNTETFDLKILENMFKWGSTTLITEQTPGEYRGKEIQMTKDSNGRYSYVVTQTKFIKAMDSGKVPSARVKEGGKLNDKEMAEFRSVVGSLQWLSGQTRPDLAAVASLAHRGSNTEISDLQKVYEAVDYAKATSDCGIRMPAVPLNRTTTILAYGDSSWCNAANFTSQYGVAIVLCPAQVSETTCFGFLVDWKSGRMQRVARSTLAAEAHAADEAADRACFINYYLTELFFGIPAQKARMEMPMKQATDAKSLYDCLVAENPSTSEKRSMVSIRSVQQAMSPKQVHWIPTHLMHADGLTKIDAKLREILTRWCMNPWCQLRDEDAQGSKVKTSKHSGSTQKATPQTKTSVKIQHAQPQSSFAAHRGVTQEFVSGTPVSFAELLESMMPKFLESAQELGFQSCKREPGTWKAQGRELNERATVKGWARLGTAALRFCGYQLLPLANTTAASDEAEPLTGDRVGEYLQQLLRTHTADTQFSMLSTSEKEVTAFCNMAMVR</sequence>
<dbReference type="Gene3D" id="3.30.420.10">
    <property type="entry name" value="Ribonuclease H-like superfamily/Ribonuclease H"/>
    <property type="match status" value="1"/>
</dbReference>
<feature type="region of interest" description="Disordered" evidence="1">
    <location>
        <begin position="1318"/>
        <end position="1342"/>
    </location>
</feature>
<evidence type="ECO:0000313" key="5">
    <source>
        <dbReference type="EMBL" id="CAL4791522.1"/>
    </source>
</evidence>
<gene>
    <name evidence="3" type="ORF">C1SCF055_LOCUS30019</name>
</gene>
<feature type="region of interest" description="Disordered" evidence="1">
    <location>
        <begin position="1731"/>
        <end position="1864"/>
    </location>
</feature>
<dbReference type="EMBL" id="CAMXCT020003391">
    <property type="protein sequence ID" value="CAL1157585.1"/>
    <property type="molecule type" value="Genomic_DNA"/>
</dbReference>
<proteinExistence type="predicted"/>
<feature type="domain" description="Integrase catalytic" evidence="2">
    <location>
        <begin position="1415"/>
        <end position="1603"/>
    </location>
</feature>
<dbReference type="InterPro" id="IPR036397">
    <property type="entry name" value="RNaseH_sf"/>
</dbReference>
<feature type="compositionally biased region" description="Basic and acidic residues" evidence="1">
    <location>
        <begin position="905"/>
        <end position="915"/>
    </location>
</feature>
<feature type="compositionally biased region" description="Basic and acidic residues" evidence="1">
    <location>
        <begin position="297"/>
        <end position="312"/>
    </location>
</feature>
<evidence type="ECO:0000259" key="2">
    <source>
        <dbReference type="PROSITE" id="PS50994"/>
    </source>
</evidence>
<feature type="region of interest" description="Disordered" evidence="1">
    <location>
        <begin position="451"/>
        <end position="510"/>
    </location>
</feature>
<feature type="compositionally biased region" description="Acidic residues" evidence="1">
    <location>
        <begin position="359"/>
        <end position="398"/>
    </location>
</feature>
<keyword evidence="5" id="KW-0378">Hydrolase</keyword>
<feature type="region of interest" description="Disordered" evidence="1">
    <location>
        <begin position="282"/>
        <end position="337"/>
    </location>
</feature>
<dbReference type="GO" id="GO:0003676">
    <property type="term" value="F:nucleic acid binding"/>
    <property type="evidence" value="ECO:0007669"/>
    <property type="project" value="InterPro"/>
</dbReference>
<feature type="region of interest" description="Disordered" evidence="1">
    <location>
        <begin position="349"/>
        <end position="399"/>
    </location>
</feature>
<keyword evidence="6" id="KW-1185">Reference proteome</keyword>
<reference evidence="4" key="2">
    <citation type="submission" date="2024-04" db="EMBL/GenBank/DDBJ databases">
        <authorList>
            <person name="Chen Y."/>
            <person name="Shah S."/>
            <person name="Dougan E. K."/>
            <person name="Thang M."/>
            <person name="Chan C."/>
        </authorList>
    </citation>
    <scope>NUCLEOTIDE SEQUENCE [LARGE SCALE GENOMIC DNA]</scope>
</reference>
<dbReference type="GO" id="GO:0008233">
    <property type="term" value="F:peptidase activity"/>
    <property type="evidence" value="ECO:0007669"/>
    <property type="project" value="UniProtKB-KW"/>
</dbReference>
<accession>A0A9P1GB14</accession>
<dbReference type="GO" id="GO:0006508">
    <property type="term" value="P:proteolysis"/>
    <property type="evidence" value="ECO:0007669"/>
    <property type="project" value="UniProtKB-KW"/>
</dbReference>
<feature type="region of interest" description="Disordered" evidence="1">
    <location>
        <begin position="1"/>
        <end position="68"/>
    </location>
</feature>
<evidence type="ECO:0000313" key="3">
    <source>
        <dbReference type="EMBL" id="CAI4004210.1"/>
    </source>
</evidence>
<feature type="compositionally biased region" description="Low complexity" evidence="1">
    <location>
        <begin position="323"/>
        <end position="332"/>
    </location>
</feature>
<feature type="region of interest" description="Disordered" evidence="1">
    <location>
        <begin position="890"/>
        <end position="929"/>
    </location>
</feature>
<keyword evidence="5" id="KW-0645">Protease</keyword>
<dbReference type="PROSITE" id="PS50994">
    <property type="entry name" value="INTEGRASE"/>
    <property type="match status" value="1"/>
</dbReference>
<feature type="compositionally biased region" description="Polar residues" evidence="1">
    <location>
        <begin position="475"/>
        <end position="486"/>
    </location>
</feature>
<feature type="compositionally biased region" description="Basic and acidic residues" evidence="1">
    <location>
        <begin position="496"/>
        <end position="506"/>
    </location>
</feature>
<organism evidence="3">
    <name type="scientific">Cladocopium goreaui</name>
    <dbReference type="NCBI Taxonomy" id="2562237"/>
    <lineage>
        <taxon>Eukaryota</taxon>
        <taxon>Sar</taxon>
        <taxon>Alveolata</taxon>
        <taxon>Dinophyceae</taxon>
        <taxon>Suessiales</taxon>
        <taxon>Symbiodiniaceae</taxon>
        <taxon>Cladocopium</taxon>
    </lineage>
</organism>
<feature type="compositionally biased region" description="Polar residues" evidence="1">
    <location>
        <begin position="2541"/>
        <end position="2556"/>
    </location>
</feature>